<accession>A0AAE1NYI8</accession>
<proteinExistence type="predicted"/>
<dbReference type="EMBL" id="JAWZYT010003502">
    <property type="protein sequence ID" value="KAK4298103.1"/>
    <property type="molecule type" value="Genomic_DNA"/>
</dbReference>
<comment type="caution">
    <text evidence="1">The sequence shown here is derived from an EMBL/GenBank/DDBJ whole genome shotgun (WGS) entry which is preliminary data.</text>
</comment>
<keyword evidence="2" id="KW-1185">Reference proteome</keyword>
<evidence type="ECO:0000313" key="1">
    <source>
        <dbReference type="EMBL" id="KAK4298103.1"/>
    </source>
</evidence>
<dbReference type="AlphaFoldDB" id="A0AAE1NYI8"/>
<name>A0AAE1NYI8_9EUCA</name>
<gene>
    <name evidence="1" type="ORF">Pmani_029529</name>
</gene>
<organism evidence="1 2">
    <name type="scientific">Petrolisthes manimaculis</name>
    <dbReference type="NCBI Taxonomy" id="1843537"/>
    <lineage>
        <taxon>Eukaryota</taxon>
        <taxon>Metazoa</taxon>
        <taxon>Ecdysozoa</taxon>
        <taxon>Arthropoda</taxon>
        <taxon>Crustacea</taxon>
        <taxon>Multicrustacea</taxon>
        <taxon>Malacostraca</taxon>
        <taxon>Eumalacostraca</taxon>
        <taxon>Eucarida</taxon>
        <taxon>Decapoda</taxon>
        <taxon>Pleocyemata</taxon>
        <taxon>Anomura</taxon>
        <taxon>Galatheoidea</taxon>
        <taxon>Porcellanidae</taxon>
        <taxon>Petrolisthes</taxon>
    </lineage>
</organism>
<evidence type="ECO:0000313" key="2">
    <source>
        <dbReference type="Proteomes" id="UP001292094"/>
    </source>
</evidence>
<protein>
    <submittedName>
        <fullName evidence="1">Uncharacterized protein</fullName>
    </submittedName>
</protein>
<sequence>MKVGRIEMREGVKGGSTSNEAVNKDWLAVITFPPSYLALDALPTHSLIIPRPGTHANASQSQGPCGGPLLETFTLLVEPWREV</sequence>
<reference evidence="1" key="1">
    <citation type="submission" date="2023-11" db="EMBL/GenBank/DDBJ databases">
        <title>Genome assemblies of two species of porcelain crab, Petrolisthes cinctipes and Petrolisthes manimaculis (Anomura: Porcellanidae).</title>
        <authorList>
            <person name="Angst P."/>
        </authorList>
    </citation>
    <scope>NUCLEOTIDE SEQUENCE</scope>
    <source>
        <strain evidence="1">PB745_02</strain>
        <tissue evidence="1">Gill</tissue>
    </source>
</reference>
<dbReference type="Proteomes" id="UP001292094">
    <property type="component" value="Unassembled WGS sequence"/>
</dbReference>